<dbReference type="SUPFAM" id="SSF52047">
    <property type="entry name" value="RNI-like"/>
    <property type="match status" value="1"/>
</dbReference>
<dbReference type="InterPro" id="IPR001611">
    <property type="entry name" value="Leu-rich_rpt"/>
</dbReference>
<dbReference type="Pfam" id="PF13516">
    <property type="entry name" value="LRR_6"/>
    <property type="match status" value="2"/>
</dbReference>
<keyword evidence="2" id="KW-0677">Repeat</keyword>
<dbReference type="Ensembl" id="ENSLACT00000020413.2">
    <property type="protein sequence ID" value="ENSLACP00000020273.2"/>
    <property type="gene ID" value="ENSLACG00000017819.2"/>
</dbReference>
<organism evidence="6 7">
    <name type="scientific">Latimeria chalumnae</name>
    <name type="common">Coelacanth</name>
    <dbReference type="NCBI Taxonomy" id="7897"/>
    <lineage>
        <taxon>Eukaryota</taxon>
        <taxon>Metazoa</taxon>
        <taxon>Chordata</taxon>
        <taxon>Craniata</taxon>
        <taxon>Vertebrata</taxon>
        <taxon>Euteleostomi</taxon>
        <taxon>Coelacanthiformes</taxon>
        <taxon>Coelacanthidae</taxon>
        <taxon>Latimeria</taxon>
    </lineage>
</organism>
<dbReference type="eggNOG" id="KOG4308">
    <property type="taxonomic scope" value="Eukaryota"/>
</dbReference>
<evidence type="ECO:0000256" key="2">
    <source>
        <dbReference type="ARBA" id="ARBA00022737"/>
    </source>
</evidence>
<evidence type="ECO:0000256" key="1">
    <source>
        <dbReference type="ARBA" id="ARBA00022614"/>
    </source>
</evidence>
<dbReference type="PROSITE" id="PS51450">
    <property type="entry name" value="LRR"/>
    <property type="match status" value="1"/>
</dbReference>
<dbReference type="OMA" id="CVEPGHR"/>
<gene>
    <name evidence="6" type="primary">NLRX1</name>
</gene>
<dbReference type="KEGG" id="lcm:102356545"/>
<reference evidence="6" key="3">
    <citation type="submission" date="2025-09" db="UniProtKB">
        <authorList>
            <consortium name="Ensembl"/>
        </authorList>
    </citation>
    <scope>IDENTIFICATION</scope>
</reference>
<dbReference type="InterPro" id="IPR048900">
    <property type="entry name" value="NLRX1_C"/>
</dbReference>
<evidence type="ECO:0000259" key="5">
    <source>
        <dbReference type="PROSITE" id="PS50837"/>
    </source>
</evidence>
<dbReference type="Pfam" id="PF05729">
    <property type="entry name" value="NACHT"/>
    <property type="match status" value="1"/>
</dbReference>
<reference evidence="7" key="1">
    <citation type="submission" date="2011-08" db="EMBL/GenBank/DDBJ databases">
        <title>The draft genome of Latimeria chalumnae.</title>
        <authorList>
            <person name="Di Palma F."/>
            <person name="Alfoldi J."/>
            <person name="Johnson J."/>
            <person name="Berlin A."/>
            <person name="Gnerre S."/>
            <person name="Jaffe D."/>
            <person name="MacCallum I."/>
            <person name="Young S."/>
            <person name="Walker B.J."/>
            <person name="Lander E."/>
            <person name="Lindblad-Toh K."/>
        </authorList>
    </citation>
    <scope>NUCLEOTIDE SEQUENCE [LARGE SCALE GENOMIC DNA]</scope>
    <source>
        <strain evidence="7">Wild caught</strain>
    </source>
</reference>
<dbReference type="Bgee" id="ENSLACG00000017819">
    <property type="expression patterns" value="Expressed in pelvic fin"/>
</dbReference>
<dbReference type="InterPro" id="IPR032675">
    <property type="entry name" value="LRR_dom_sf"/>
</dbReference>
<dbReference type="GeneTree" id="ENSGT00940000159493"/>
<dbReference type="InterPro" id="IPR007111">
    <property type="entry name" value="NACHT_NTPase"/>
</dbReference>
<evidence type="ECO:0000313" key="7">
    <source>
        <dbReference type="Proteomes" id="UP000008672"/>
    </source>
</evidence>
<dbReference type="EMBL" id="AFYH01011874">
    <property type="status" value="NOT_ANNOTATED_CDS"/>
    <property type="molecule type" value="Genomic_DNA"/>
</dbReference>
<keyword evidence="7" id="KW-1185">Reference proteome</keyword>
<protein>
    <submittedName>
        <fullName evidence="6">NLR family member X1</fullName>
    </submittedName>
</protein>
<dbReference type="STRING" id="7897.ENSLACP00000020273"/>
<dbReference type="PANTHER" id="PTHR24106">
    <property type="entry name" value="NACHT, LRR AND CARD DOMAINS-CONTAINING"/>
    <property type="match status" value="1"/>
</dbReference>
<reference evidence="6" key="2">
    <citation type="submission" date="2025-08" db="UniProtKB">
        <authorList>
            <consortium name="Ensembl"/>
        </authorList>
    </citation>
    <scope>IDENTIFICATION</scope>
</reference>
<sequence>MHVDPMIKERSPDQLFSGPIQWQRQDLSANKAIKLEELFPVLQQAAGGRVRNIVLYGAVGTGKSSCTKKLVLDWCAGGLTQFKLVIPFSCEDLSQQSRPISLNRLIAKKYLHLRGIIPLLGSGAMKDVLFVFNDLEQIKLNFRLASTELCSDPEEQVLPSALVVNLLRKYLLPEATILVTTRPSALDKIPSKYVGLCAQICGFPNLEQQKMYFTRRLYQSQGNADEAIDLVKMLYLNLKRQNQLTVTCFLPSYCWLICATLHFLHFTNSSTPIRTLTGIYTSFLRLNFGGEILDLATPEGTSLMRYVAKTVGKLAYEGIKQKKTSFSEEDLRDSIEMETKTDEELNRVNVFKSDVMDFFITPCVQSSEDLQYVFTVPAMQEYLAALFIVLGERKTTLDRVGNEVSEAIGKVTEDLTAVLNILSRFLPLRVFTFINLVNMFPHFYGKLSGKNKRRIAHTMVVEMFKKEDEFNDDVLEQINSSILGVESPPHGQDKSSESKSFELFPIFMSGLLSHRNRALLDQLGCTIKNFTVLEIAKALKKHLIERSQEKLPPPELMDLIFFLYEFQNDRFTAEIIKSFKAMDLSSVKMTPLKCFVLASVMSISSHVVEELDLSSCHLNLEGLKSLSPVFLHCRNLNLRFNNLGAGACEAIGHLLSHDKCSISGLCLCDNPLAGTGVTILAAALERSRSLSRLSLVHTSLGNEGVGVLANHLSKNQHLEELNLAYNSITDTAALELVEVARAHPTLKQVHLYMNDISEEGKNSLYTLSQDKAGVKVLVSVAEGADISEYWPLILNIMKRNAVSWGRDRFRGQLELLLKDLKCGRQKDRNLFRKLGSWRVEKDIKQVLKTMEKKQN</sequence>
<dbReference type="Proteomes" id="UP000008672">
    <property type="component" value="Unassembled WGS sequence"/>
</dbReference>
<dbReference type="InterPro" id="IPR027417">
    <property type="entry name" value="P-loop_NTPase"/>
</dbReference>
<dbReference type="FunCoup" id="H3BEF2">
    <property type="interactions" value="797"/>
</dbReference>
<dbReference type="PROSITE" id="PS50837">
    <property type="entry name" value="NACHT"/>
    <property type="match status" value="1"/>
</dbReference>
<dbReference type="InterPro" id="IPR051261">
    <property type="entry name" value="NLR"/>
</dbReference>
<proteinExistence type="predicted"/>
<evidence type="ECO:0000256" key="4">
    <source>
        <dbReference type="ARBA" id="ARBA00022840"/>
    </source>
</evidence>
<dbReference type="Gene3D" id="3.40.50.300">
    <property type="entry name" value="P-loop containing nucleotide triphosphate hydrolases"/>
    <property type="match status" value="1"/>
</dbReference>
<dbReference type="Gene3D" id="3.80.10.10">
    <property type="entry name" value="Ribonuclease Inhibitor"/>
    <property type="match status" value="1"/>
</dbReference>
<dbReference type="GO" id="GO:0005524">
    <property type="term" value="F:ATP binding"/>
    <property type="evidence" value="ECO:0007669"/>
    <property type="project" value="UniProtKB-KW"/>
</dbReference>
<evidence type="ECO:0000256" key="3">
    <source>
        <dbReference type="ARBA" id="ARBA00022741"/>
    </source>
</evidence>
<dbReference type="HOGENOM" id="CLU_016769_0_0_1"/>
<dbReference type="Pfam" id="PF21402">
    <property type="entry name" value="NLRX1_C"/>
    <property type="match status" value="1"/>
</dbReference>
<evidence type="ECO:0000313" key="6">
    <source>
        <dbReference type="Ensembl" id="ENSLACP00000020273.2"/>
    </source>
</evidence>
<name>H3BEF2_LATCH</name>
<keyword evidence="1" id="KW-0433">Leucine-rich repeat</keyword>
<dbReference type="SMART" id="SM00368">
    <property type="entry name" value="LRR_RI"/>
    <property type="match status" value="5"/>
</dbReference>
<dbReference type="OrthoDB" id="120976at2759"/>
<dbReference type="AlphaFoldDB" id="H3BEF2"/>
<dbReference type="InParanoid" id="H3BEF2"/>
<dbReference type="SUPFAM" id="SSF52540">
    <property type="entry name" value="P-loop containing nucleoside triphosphate hydrolases"/>
    <property type="match status" value="1"/>
</dbReference>
<keyword evidence="4" id="KW-0067">ATP-binding</keyword>
<feature type="domain" description="NACHT" evidence="5">
    <location>
        <begin position="51"/>
        <end position="185"/>
    </location>
</feature>
<keyword evidence="3" id="KW-0547">Nucleotide-binding</keyword>
<accession>H3BEF2</accession>